<evidence type="ECO:0000313" key="4">
    <source>
        <dbReference type="Proteomes" id="UP000008281"/>
    </source>
</evidence>
<dbReference type="HOGENOM" id="CLU_044766_1_0_1"/>
<keyword evidence="1" id="KW-0175">Coiled coil</keyword>
<sequence length="279" mass="31524">MIPQDLLSFLPLPPLEELAKFQAAINTGNQLNAVNSTRAQVNTDQAKMQALETQNAQLVLQLNNMNVAMEALNVERNALKEQLAATEAAKLGIEKQYAELTGQRKVMRKIVAGAMEDDRRIWEKHAKQIEDKDLKIQTLETQLAASQEERKNMKLLNQQGLMEVSQKALQKKETLGQEKKEVVSEPTTQLHTELGKLYVELQEAKKPQEALMAQLAAKDKEIENLTKQYDAKLTAKDLEIQKKTFYRILKEVIQGGDEMNENVMAKDPEVEATRDGQSE</sequence>
<feature type="region of interest" description="Disordered" evidence="2">
    <location>
        <begin position="259"/>
        <end position="279"/>
    </location>
</feature>
<keyword evidence="4" id="KW-1185">Reference proteome</keyword>
<dbReference type="Proteomes" id="UP000008281">
    <property type="component" value="Unassembled WGS sequence"/>
</dbReference>
<feature type="compositionally biased region" description="Basic and acidic residues" evidence="2">
    <location>
        <begin position="264"/>
        <end position="279"/>
    </location>
</feature>
<protein>
    <submittedName>
        <fullName evidence="3">Uncharacterized protein</fullName>
    </submittedName>
</protein>
<dbReference type="OrthoDB" id="28818at2759"/>
<evidence type="ECO:0000256" key="2">
    <source>
        <dbReference type="SAM" id="MobiDB-lite"/>
    </source>
</evidence>
<dbReference type="EMBL" id="DS268567">
    <property type="protein sequence ID" value="EFO90412.1"/>
    <property type="molecule type" value="Genomic_DNA"/>
</dbReference>
<feature type="coiled-coil region" evidence="1">
    <location>
        <begin position="129"/>
        <end position="156"/>
    </location>
</feature>
<gene>
    <name evidence="3" type="ORF">CRE_01308</name>
</gene>
<evidence type="ECO:0000313" key="3">
    <source>
        <dbReference type="EMBL" id="EFO90412.1"/>
    </source>
</evidence>
<reference evidence="3" key="1">
    <citation type="submission" date="2007-07" db="EMBL/GenBank/DDBJ databases">
        <title>PCAP assembly of the Caenorhabditis remanei genome.</title>
        <authorList>
            <consortium name="The Caenorhabditis remanei Sequencing Consortium"/>
            <person name="Wilson R.K."/>
        </authorList>
    </citation>
    <scope>NUCLEOTIDE SEQUENCE [LARGE SCALE GENOMIC DNA]</scope>
    <source>
        <strain evidence="3">PB4641</strain>
    </source>
</reference>
<accession>E3N9L3</accession>
<organism evidence="4">
    <name type="scientific">Caenorhabditis remanei</name>
    <name type="common">Caenorhabditis vulgaris</name>
    <dbReference type="NCBI Taxonomy" id="31234"/>
    <lineage>
        <taxon>Eukaryota</taxon>
        <taxon>Metazoa</taxon>
        <taxon>Ecdysozoa</taxon>
        <taxon>Nematoda</taxon>
        <taxon>Chromadorea</taxon>
        <taxon>Rhabditida</taxon>
        <taxon>Rhabditina</taxon>
        <taxon>Rhabditomorpha</taxon>
        <taxon>Rhabditoidea</taxon>
        <taxon>Rhabditidae</taxon>
        <taxon>Peloderinae</taxon>
        <taxon>Caenorhabditis</taxon>
    </lineage>
</organism>
<name>E3N9L3_CAERE</name>
<feature type="coiled-coil region" evidence="1">
    <location>
        <begin position="34"/>
        <end position="96"/>
    </location>
</feature>
<dbReference type="AlphaFoldDB" id="E3N9L3"/>
<dbReference type="STRING" id="31234.E3N9L3"/>
<proteinExistence type="predicted"/>
<evidence type="ECO:0000256" key="1">
    <source>
        <dbReference type="SAM" id="Coils"/>
    </source>
</evidence>